<evidence type="ECO:0000313" key="9">
    <source>
        <dbReference type="EMBL" id="GAP34794.1"/>
    </source>
</evidence>
<dbReference type="Pfam" id="PF00005">
    <property type="entry name" value="ABC_tran"/>
    <property type="match status" value="1"/>
</dbReference>
<dbReference type="InterPro" id="IPR017871">
    <property type="entry name" value="ABC_transporter-like_CS"/>
</dbReference>
<keyword evidence="3" id="KW-0813">Transport</keyword>
<evidence type="ECO:0000313" key="10">
    <source>
        <dbReference type="Proteomes" id="UP000037660"/>
    </source>
</evidence>
<dbReference type="STRING" id="1547922.ISF6_0277"/>
<dbReference type="GO" id="GO:0005886">
    <property type="term" value="C:plasma membrane"/>
    <property type="evidence" value="ECO:0007669"/>
    <property type="project" value="UniProtKB-SubCell"/>
</dbReference>
<evidence type="ECO:0000256" key="3">
    <source>
        <dbReference type="ARBA" id="ARBA00022448"/>
    </source>
</evidence>
<dbReference type="InterPro" id="IPR003439">
    <property type="entry name" value="ABC_transporter-like_ATP-bd"/>
</dbReference>
<dbReference type="InterPro" id="IPR003593">
    <property type="entry name" value="AAA+_ATPase"/>
</dbReference>
<dbReference type="Proteomes" id="UP000037660">
    <property type="component" value="Unassembled WGS sequence"/>
</dbReference>
<dbReference type="GO" id="GO:0015833">
    <property type="term" value="P:peptide transport"/>
    <property type="evidence" value="ECO:0007669"/>
    <property type="project" value="InterPro"/>
</dbReference>
<evidence type="ECO:0000256" key="1">
    <source>
        <dbReference type="ARBA" id="ARBA00004417"/>
    </source>
</evidence>
<comment type="caution">
    <text evidence="9">The sequence shown here is derived from an EMBL/GenBank/DDBJ whole genome shotgun (WGS) entry which is preliminary data.</text>
</comment>
<dbReference type="PANTHER" id="PTHR43297">
    <property type="entry name" value="OLIGOPEPTIDE TRANSPORT ATP-BINDING PROTEIN APPD"/>
    <property type="match status" value="1"/>
</dbReference>
<sequence>MTPALLSVRHLRVEFPTRQGTLTALDDVSFDIAPGEVLGVVGESGAGKSLTGAAIIGLLEPPGRIAGGEIHFDGQRIDRLPYEAMRRVRGRGIGAIFQDPLTSLNPLYTVGRQLVETIQTHLPLDAAQARARAIQLLEETGIQAAAQRIDQYPHQFSGGMRQRVVIALALAAQPKLIVADEPTTALDVSIQAQIIALLKRLCREHGAAVMLVTHDMGVIAETCDRVAVMYAGRIAELGPVQAVIHAPAHPYTLGLMGSIPSMEEDRERLLQIDGAMPRLNAIPRGCAYHPRCPRAVDRCRAERPELMPTGDTRAACWRPAGAPAEAGA</sequence>
<dbReference type="PROSITE" id="PS00211">
    <property type="entry name" value="ABC_TRANSPORTER_1"/>
    <property type="match status" value="1"/>
</dbReference>
<dbReference type="EMBL" id="BBYR01000011">
    <property type="protein sequence ID" value="GAP34794.1"/>
    <property type="molecule type" value="Genomic_DNA"/>
</dbReference>
<dbReference type="InterPro" id="IPR050388">
    <property type="entry name" value="ABC_Ni/Peptide_Import"/>
</dbReference>
<reference evidence="9 10" key="2">
    <citation type="journal article" date="2016" name="Science">
        <title>A bacterium that degrades and assimilates poly(ethylene terephthalate).</title>
        <authorList>
            <person name="Yoshida S."/>
            <person name="Hiraga K."/>
            <person name="Takehana T."/>
            <person name="Taniguchi I."/>
            <person name="Yamaji H."/>
            <person name="Maeda Y."/>
            <person name="Toyohara K."/>
            <person name="Miyamoto K."/>
            <person name="Kimura Y."/>
            <person name="Oda K."/>
        </authorList>
    </citation>
    <scope>NUCLEOTIDE SEQUENCE [LARGE SCALE GENOMIC DNA]</scope>
    <source>
        <strain evidence="10">NBRC 110686 / TISTR 2288 / 201-F6</strain>
    </source>
</reference>
<evidence type="ECO:0000256" key="7">
    <source>
        <dbReference type="ARBA" id="ARBA00023136"/>
    </source>
</evidence>
<dbReference type="AlphaFoldDB" id="A0A0K8NWY4"/>
<keyword evidence="6 9" id="KW-0067">ATP-binding</keyword>
<proteinExistence type="inferred from homology"/>
<reference evidence="10" key="1">
    <citation type="submission" date="2015-07" db="EMBL/GenBank/DDBJ databases">
        <title>Discovery of a poly(ethylene terephthalate assimilation.</title>
        <authorList>
            <person name="Yoshida S."/>
            <person name="Hiraga K."/>
            <person name="Takehana T."/>
            <person name="Taniguchi I."/>
            <person name="Yamaji H."/>
            <person name="Maeda Y."/>
            <person name="Toyohara K."/>
            <person name="Miyamoto K."/>
            <person name="Kimura Y."/>
            <person name="Oda K."/>
        </authorList>
    </citation>
    <scope>NUCLEOTIDE SEQUENCE [LARGE SCALE GENOMIC DNA]</scope>
    <source>
        <strain evidence="10">NBRC 110686 / TISTR 2288 / 201-F6</strain>
    </source>
</reference>
<dbReference type="RefSeq" id="WP_054018904.1">
    <property type="nucleotide sequence ID" value="NZ_BBYR01000011.1"/>
</dbReference>
<dbReference type="SUPFAM" id="SSF52540">
    <property type="entry name" value="P-loop containing nucleoside triphosphate hydrolases"/>
    <property type="match status" value="1"/>
</dbReference>
<evidence type="ECO:0000256" key="5">
    <source>
        <dbReference type="ARBA" id="ARBA00022741"/>
    </source>
</evidence>
<dbReference type="OrthoDB" id="9802772at2"/>
<protein>
    <submittedName>
        <fullName evidence="9">Oligopeptide transport ATP-binding protein OppD</fullName>
    </submittedName>
</protein>
<evidence type="ECO:0000256" key="4">
    <source>
        <dbReference type="ARBA" id="ARBA00022475"/>
    </source>
</evidence>
<dbReference type="SMART" id="SM00382">
    <property type="entry name" value="AAA"/>
    <property type="match status" value="1"/>
</dbReference>
<dbReference type="PROSITE" id="PS50893">
    <property type="entry name" value="ABC_TRANSPORTER_2"/>
    <property type="match status" value="1"/>
</dbReference>
<evidence type="ECO:0000256" key="2">
    <source>
        <dbReference type="ARBA" id="ARBA00005417"/>
    </source>
</evidence>
<dbReference type="PANTHER" id="PTHR43297:SF2">
    <property type="entry name" value="DIPEPTIDE TRANSPORT ATP-BINDING PROTEIN DPPD"/>
    <property type="match status" value="1"/>
</dbReference>
<comment type="subcellular location">
    <subcellularLocation>
        <location evidence="1">Cell inner membrane</location>
        <topology evidence="1">Peripheral membrane protein</topology>
    </subcellularLocation>
</comment>
<dbReference type="GO" id="GO:0055085">
    <property type="term" value="P:transmembrane transport"/>
    <property type="evidence" value="ECO:0007669"/>
    <property type="project" value="UniProtKB-ARBA"/>
</dbReference>
<keyword evidence="4" id="KW-1003">Cell membrane</keyword>
<gene>
    <name evidence="9" type="ORF">ISF6_0277</name>
</gene>
<keyword evidence="10" id="KW-1185">Reference proteome</keyword>
<evidence type="ECO:0000256" key="6">
    <source>
        <dbReference type="ARBA" id="ARBA00022840"/>
    </source>
</evidence>
<organism evidence="9 10">
    <name type="scientific">Piscinibacter sakaiensis</name>
    <name type="common">Ideonella sakaiensis</name>
    <dbReference type="NCBI Taxonomy" id="1547922"/>
    <lineage>
        <taxon>Bacteria</taxon>
        <taxon>Pseudomonadati</taxon>
        <taxon>Pseudomonadota</taxon>
        <taxon>Betaproteobacteria</taxon>
        <taxon>Burkholderiales</taxon>
        <taxon>Sphaerotilaceae</taxon>
        <taxon>Piscinibacter</taxon>
    </lineage>
</organism>
<dbReference type="GO" id="GO:0016887">
    <property type="term" value="F:ATP hydrolysis activity"/>
    <property type="evidence" value="ECO:0007669"/>
    <property type="project" value="InterPro"/>
</dbReference>
<accession>A0A0K8NWY4</accession>
<dbReference type="GO" id="GO:0005524">
    <property type="term" value="F:ATP binding"/>
    <property type="evidence" value="ECO:0007669"/>
    <property type="project" value="UniProtKB-KW"/>
</dbReference>
<dbReference type="InterPro" id="IPR013563">
    <property type="entry name" value="Oligopep_ABC_C"/>
</dbReference>
<dbReference type="FunFam" id="3.40.50.300:FF:000016">
    <property type="entry name" value="Oligopeptide ABC transporter ATP-binding component"/>
    <property type="match status" value="1"/>
</dbReference>
<dbReference type="InterPro" id="IPR027417">
    <property type="entry name" value="P-loop_NTPase"/>
</dbReference>
<keyword evidence="5" id="KW-0547">Nucleotide-binding</keyword>
<dbReference type="CDD" id="cd03257">
    <property type="entry name" value="ABC_NikE_OppD_transporters"/>
    <property type="match status" value="1"/>
</dbReference>
<dbReference type="Pfam" id="PF08352">
    <property type="entry name" value="oligo_HPY"/>
    <property type="match status" value="1"/>
</dbReference>
<name>A0A0K8NWY4_PISS1</name>
<feature type="domain" description="ABC transporter" evidence="8">
    <location>
        <begin position="8"/>
        <end position="256"/>
    </location>
</feature>
<comment type="similarity">
    <text evidence="2">Belongs to the ABC transporter superfamily.</text>
</comment>
<keyword evidence="7" id="KW-0472">Membrane</keyword>
<dbReference type="Gene3D" id="3.40.50.300">
    <property type="entry name" value="P-loop containing nucleotide triphosphate hydrolases"/>
    <property type="match status" value="1"/>
</dbReference>
<evidence type="ECO:0000259" key="8">
    <source>
        <dbReference type="PROSITE" id="PS50893"/>
    </source>
</evidence>
<dbReference type="NCBIfam" id="TIGR01727">
    <property type="entry name" value="oligo_HPY"/>
    <property type="match status" value="1"/>
</dbReference>